<dbReference type="RefSeq" id="WP_326320635.1">
    <property type="nucleotide sequence ID" value="NZ_JAYLAA010000037.1"/>
</dbReference>
<evidence type="ECO:0000313" key="7">
    <source>
        <dbReference type="EMBL" id="MEC3875830.1"/>
    </source>
</evidence>
<name>A0ABU6HUQ2_9FLAO</name>
<comment type="subcellular location">
    <subcellularLocation>
        <location evidence="1">Endomembrane system</location>
        <topology evidence="1">Multi-pass membrane protein</topology>
    </subcellularLocation>
</comment>
<evidence type="ECO:0000313" key="8">
    <source>
        <dbReference type="Proteomes" id="UP001348397"/>
    </source>
</evidence>
<organism evidence="7 8">
    <name type="scientific">Chryseobacterium salviniae</name>
    <dbReference type="NCBI Taxonomy" id="3101750"/>
    <lineage>
        <taxon>Bacteria</taxon>
        <taxon>Pseudomonadati</taxon>
        <taxon>Bacteroidota</taxon>
        <taxon>Flavobacteriia</taxon>
        <taxon>Flavobacteriales</taxon>
        <taxon>Weeksellaceae</taxon>
        <taxon>Chryseobacterium group</taxon>
        <taxon>Chryseobacterium</taxon>
    </lineage>
</organism>
<gene>
    <name evidence="7" type="ORF">SOP96_08925</name>
</gene>
<reference evidence="7 8" key="1">
    <citation type="submission" date="2024-01" db="EMBL/GenBank/DDBJ databases">
        <title>Chryseobacterium sp. T9W2-O.</title>
        <authorList>
            <person name="Maltman C."/>
        </authorList>
    </citation>
    <scope>NUCLEOTIDE SEQUENCE [LARGE SCALE GENOMIC DNA]</scope>
    <source>
        <strain evidence="7 8">T9W2-O</strain>
    </source>
</reference>
<dbReference type="SMART" id="SM00752">
    <property type="entry name" value="HTTM"/>
    <property type="match status" value="1"/>
</dbReference>
<feature type="transmembrane region" description="Helical" evidence="5">
    <location>
        <begin position="214"/>
        <end position="236"/>
    </location>
</feature>
<keyword evidence="8" id="KW-1185">Reference proteome</keyword>
<evidence type="ECO:0000256" key="1">
    <source>
        <dbReference type="ARBA" id="ARBA00004127"/>
    </source>
</evidence>
<dbReference type="InterPro" id="IPR053934">
    <property type="entry name" value="HTTM_dom"/>
</dbReference>
<proteinExistence type="predicted"/>
<protein>
    <submittedName>
        <fullName evidence="7">HTTM domain-containing protein</fullName>
    </submittedName>
</protein>
<keyword evidence="4 5" id="KW-0472">Membrane</keyword>
<dbReference type="PANTHER" id="PTHR39535">
    <property type="entry name" value="SPORULATION-DELAYING PROTEIN SDPB"/>
    <property type="match status" value="1"/>
</dbReference>
<feature type="transmembrane region" description="Helical" evidence="5">
    <location>
        <begin position="83"/>
        <end position="100"/>
    </location>
</feature>
<evidence type="ECO:0000256" key="5">
    <source>
        <dbReference type="SAM" id="Phobius"/>
    </source>
</evidence>
<feature type="transmembrane region" description="Helical" evidence="5">
    <location>
        <begin position="160"/>
        <end position="181"/>
    </location>
</feature>
<feature type="transmembrane region" description="Helical" evidence="5">
    <location>
        <begin position="131"/>
        <end position="148"/>
    </location>
</feature>
<dbReference type="PANTHER" id="PTHR39535:SF2">
    <property type="entry name" value="HTTM DOMAIN-CONTAINING PROTEIN"/>
    <property type="match status" value="1"/>
</dbReference>
<accession>A0ABU6HUQ2</accession>
<sequence length="302" mass="35187">MNKLRKFIFEFEVQKNHSVLFSNLILIILSINILSLIPDIFTIFSKNGIISPRINALFVDKRLLTVTDLTDLIEQLGLSYNNAFTMIILIYIISIFLSLLNYFRVLFSVIIIMIHTILVNSTYLFSYGADFMIGFLLYCNFFFSLASVESKYSMSVCSFTLRLMQVQLCIIYFFGGFGKYIGNDWYNGNAMWMAFNHYMNEDLLNFLAGKIPKVLYTILSIGIMFLELLYPALIYIKKTRKITMILILFMHIGIGLMIGLYTFAIAMIVFNMIAFYPDKLASIFNFQKKININRIWHWKSTM</sequence>
<feature type="transmembrane region" description="Helical" evidence="5">
    <location>
        <begin position="248"/>
        <end position="276"/>
    </location>
</feature>
<evidence type="ECO:0000259" key="6">
    <source>
        <dbReference type="SMART" id="SM00752"/>
    </source>
</evidence>
<dbReference type="InterPro" id="IPR011020">
    <property type="entry name" value="HTTM-like"/>
</dbReference>
<dbReference type="Proteomes" id="UP001348397">
    <property type="component" value="Unassembled WGS sequence"/>
</dbReference>
<feature type="transmembrane region" description="Helical" evidence="5">
    <location>
        <begin position="20"/>
        <end position="44"/>
    </location>
</feature>
<dbReference type="Pfam" id="PF05090">
    <property type="entry name" value="HTTM"/>
    <property type="match status" value="1"/>
</dbReference>
<evidence type="ECO:0000256" key="3">
    <source>
        <dbReference type="ARBA" id="ARBA00022989"/>
    </source>
</evidence>
<evidence type="ECO:0000256" key="2">
    <source>
        <dbReference type="ARBA" id="ARBA00022692"/>
    </source>
</evidence>
<keyword evidence="2 5" id="KW-0812">Transmembrane</keyword>
<feature type="domain" description="HTTM-like" evidence="6">
    <location>
        <begin position="49"/>
        <end position="279"/>
    </location>
</feature>
<feature type="transmembrane region" description="Helical" evidence="5">
    <location>
        <begin position="105"/>
        <end position="125"/>
    </location>
</feature>
<dbReference type="EMBL" id="JAYLAA010000037">
    <property type="protein sequence ID" value="MEC3875830.1"/>
    <property type="molecule type" value="Genomic_DNA"/>
</dbReference>
<comment type="caution">
    <text evidence="7">The sequence shown here is derived from an EMBL/GenBank/DDBJ whole genome shotgun (WGS) entry which is preliminary data.</text>
</comment>
<evidence type="ECO:0000256" key="4">
    <source>
        <dbReference type="ARBA" id="ARBA00023136"/>
    </source>
</evidence>
<keyword evidence="3 5" id="KW-1133">Transmembrane helix</keyword>
<dbReference type="InterPro" id="IPR052964">
    <property type="entry name" value="Sporulation_signal_mat"/>
</dbReference>